<evidence type="ECO:0000256" key="4">
    <source>
        <dbReference type="ARBA" id="ARBA00022989"/>
    </source>
</evidence>
<keyword evidence="3 7" id="KW-0812">Transmembrane</keyword>
<dbReference type="GO" id="GO:0005886">
    <property type="term" value="C:plasma membrane"/>
    <property type="evidence" value="ECO:0007669"/>
    <property type="project" value="UniProtKB-SubCell"/>
</dbReference>
<feature type="transmembrane region" description="Helical" evidence="7">
    <location>
        <begin position="335"/>
        <end position="355"/>
    </location>
</feature>
<dbReference type="RefSeq" id="WP_021751378.1">
    <property type="nucleotide sequence ID" value="NZ_CAUWCU010000016.1"/>
</dbReference>
<name>A0A4D7AQH0_9FIRM</name>
<dbReference type="EMBL" id="CP034413">
    <property type="protein sequence ID" value="QCI59881.1"/>
    <property type="molecule type" value="Genomic_DNA"/>
</dbReference>
<gene>
    <name evidence="8" type="ORF">EIO64_12175</name>
</gene>
<keyword evidence="9" id="KW-1185">Reference proteome</keyword>
<comment type="subcellular location">
    <subcellularLocation>
        <location evidence="1">Cell membrane</location>
        <topology evidence="1">Multi-pass membrane protein</topology>
    </subcellularLocation>
</comment>
<evidence type="ECO:0000256" key="2">
    <source>
        <dbReference type="ARBA" id="ARBA00022475"/>
    </source>
</evidence>
<accession>A0A4D7AQH0</accession>
<keyword evidence="4 7" id="KW-1133">Transmembrane helix</keyword>
<evidence type="ECO:0000313" key="8">
    <source>
        <dbReference type="EMBL" id="QCI59881.1"/>
    </source>
</evidence>
<organism evidence="8 9">
    <name type="scientific">Dysosmobacter welbionis</name>
    <dbReference type="NCBI Taxonomy" id="2093857"/>
    <lineage>
        <taxon>Bacteria</taxon>
        <taxon>Bacillati</taxon>
        <taxon>Bacillota</taxon>
        <taxon>Clostridia</taxon>
        <taxon>Eubacteriales</taxon>
        <taxon>Oscillospiraceae</taxon>
        <taxon>Dysosmobacter</taxon>
    </lineage>
</organism>
<dbReference type="GO" id="GO:0022857">
    <property type="term" value="F:transmembrane transporter activity"/>
    <property type="evidence" value="ECO:0007669"/>
    <property type="project" value="InterPro"/>
</dbReference>
<feature type="transmembrane region" description="Helical" evidence="7">
    <location>
        <begin position="17"/>
        <end position="38"/>
    </location>
</feature>
<reference evidence="9" key="1">
    <citation type="submission" date="2018-12" db="EMBL/GenBank/DDBJ databases">
        <title>Dusodibacter welbiota gen. nov., sp. nov., isolated from human faeces and emended description of the Oscillibacter genus.</title>
        <authorList>
            <person name="Le Roy T."/>
            <person name="Van der Smissen P."/>
            <person name="Delzenne N."/>
            <person name="Muccioli G."/>
            <person name="Collet J.F."/>
            <person name="Cani P.D."/>
        </authorList>
    </citation>
    <scope>NUCLEOTIDE SEQUENCE [LARGE SCALE GENOMIC DNA]</scope>
    <source>
        <strain evidence="9">J115</strain>
    </source>
</reference>
<dbReference type="GeneID" id="89521372"/>
<sequence length="381" mass="40863">MRQEKSSLLRNKGFQSLLASLLCIVLGLLIGYIVLLIINPAGAGEAIRTIVENFLYYPSAAARLRYLGNTLVKTAPLLMCSLSVLFAYKVGLFNIGAAGQYVIGAGASLYCALGFGLPWYVCLLAAIAAGAVLGAISGLLKAYRNVNEVISCIMLNWISLYLVNALLSQVKETASPYTFTLSSTNPDAILPSLGLGALFSDNQYVTIAIPLTVIVAVGIWVLLEKTKLGYELRATGCNKFAAKYCGMKEKRNIILTMAIAGGLAGMGAATLFLTGFEQWQVTQSAVPAMGFNGIAAAFLGGLNPIGAIFSSYFIQHITNGGAYVDKTMYSAQISDLISALIIYLCGFVLFFKVFMNSRLDRRDEKRRAKEDRPGSEEGGKA</sequence>
<feature type="transmembrane region" description="Helical" evidence="7">
    <location>
        <begin position="293"/>
        <end position="314"/>
    </location>
</feature>
<evidence type="ECO:0000256" key="5">
    <source>
        <dbReference type="ARBA" id="ARBA00023136"/>
    </source>
</evidence>
<dbReference type="PANTHER" id="PTHR47089">
    <property type="entry name" value="ABC TRANSPORTER, PERMEASE PROTEIN"/>
    <property type="match status" value="1"/>
</dbReference>
<evidence type="ECO:0000256" key="6">
    <source>
        <dbReference type="SAM" id="MobiDB-lite"/>
    </source>
</evidence>
<keyword evidence="5 7" id="KW-0472">Membrane</keyword>
<feature type="transmembrane region" description="Helical" evidence="7">
    <location>
        <begin position="204"/>
        <end position="223"/>
    </location>
</feature>
<evidence type="ECO:0000256" key="3">
    <source>
        <dbReference type="ARBA" id="ARBA00022692"/>
    </source>
</evidence>
<feature type="transmembrane region" description="Helical" evidence="7">
    <location>
        <begin position="75"/>
        <end position="97"/>
    </location>
</feature>
<proteinExistence type="predicted"/>
<protein>
    <submittedName>
        <fullName evidence="8">ABC transporter permease</fullName>
    </submittedName>
</protein>
<dbReference type="CDD" id="cd06580">
    <property type="entry name" value="TM_PBP1_transp_TpRbsC_like"/>
    <property type="match status" value="1"/>
</dbReference>
<dbReference type="KEGG" id="obj:EIO64_12175"/>
<evidence type="ECO:0000256" key="7">
    <source>
        <dbReference type="SAM" id="Phobius"/>
    </source>
</evidence>
<dbReference type="Proteomes" id="UP000298642">
    <property type="component" value="Chromosome"/>
</dbReference>
<feature type="transmembrane region" description="Helical" evidence="7">
    <location>
        <begin position="117"/>
        <end position="140"/>
    </location>
</feature>
<evidence type="ECO:0000313" key="9">
    <source>
        <dbReference type="Proteomes" id="UP000298642"/>
    </source>
</evidence>
<feature type="region of interest" description="Disordered" evidence="6">
    <location>
        <begin position="362"/>
        <end position="381"/>
    </location>
</feature>
<feature type="transmembrane region" description="Helical" evidence="7">
    <location>
        <begin position="149"/>
        <end position="167"/>
    </location>
</feature>
<dbReference type="Pfam" id="PF02653">
    <property type="entry name" value="BPD_transp_2"/>
    <property type="match status" value="1"/>
</dbReference>
<evidence type="ECO:0000256" key="1">
    <source>
        <dbReference type="ARBA" id="ARBA00004651"/>
    </source>
</evidence>
<dbReference type="PANTHER" id="PTHR47089:SF1">
    <property type="entry name" value="GUANOSINE ABC TRANSPORTER PERMEASE PROTEIN NUPP"/>
    <property type="match status" value="1"/>
</dbReference>
<keyword evidence="2" id="KW-1003">Cell membrane</keyword>
<dbReference type="InterPro" id="IPR001851">
    <property type="entry name" value="ABC_transp_permease"/>
</dbReference>
<feature type="transmembrane region" description="Helical" evidence="7">
    <location>
        <begin position="253"/>
        <end position="273"/>
    </location>
</feature>
<dbReference type="AlphaFoldDB" id="A0A4D7AQH0"/>